<evidence type="ECO:0000256" key="2">
    <source>
        <dbReference type="ARBA" id="ARBA00006840"/>
    </source>
</evidence>
<dbReference type="CDD" id="cd03127">
    <property type="entry name" value="tetraspanin_LEL"/>
    <property type="match status" value="1"/>
</dbReference>
<dbReference type="PANTHER" id="PTHR19282:SF544">
    <property type="entry name" value="TETRASPANIN"/>
    <property type="match status" value="1"/>
</dbReference>
<dbReference type="InterPro" id="IPR018499">
    <property type="entry name" value="Tetraspanin/Peripherin"/>
</dbReference>
<keyword evidence="3 7" id="KW-0812">Transmembrane</keyword>
<feature type="region of interest" description="Disordered" evidence="6">
    <location>
        <begin position="341"/>
        <end position="369"/>
    </location>
</feature>
<evidence type="ECO:0000256" key="6">
    <source>
        <dbReference type="SAM" id="MobiDB-lite"/>
    </source>
</evidence>
<feature type="transmembrane region" description="Helical" evidence="7">
    <location>
        <begin position="89"/>
        <end position="113"/>
    </location>
</feature>
<sequence>MGGRGVKQVPAFFKYTLFAFNLIILIGGIILAIVGVVAVTDERLLNGMEFANDPTMRAGAIFAIVVGIVTVFFSFLGCCGALRESSCLLITYAVLTSLALMGVGAVSIVAFLFESVVGDSMMQALVDGMGEYDEGENGNYNTVAWDTLQQMGQCCGIDGPEDWGQRKPFSDDGAVPKSCCKDVLKCIREQSSDDINRAGCKMVFLKLEEYAGTLAIVALVFSILMFFPSDTAAAHGVGSRFLQDTPSATGFSDNPVQEWRQQRGPRKSASPALKRRERRERREGRNSFANGLLIGERGKVERRPEEGEMDICMGRGSVKVDHCIQGGKGGYKSCSKQKFRVVPTRSQSSPSPSGVARKTKGGENPFLERTSGGYDKVKALLASFLERMGNGEPLTLVNSLEAMTI</sequence>
<proteinExistence type="inferred from homology"/>
<dbReference type="SUPFAM" id="SSF48652">
    <property type="entry name" value="Tetraspanin"/>
    <property type="match status" value="1"/>
</dbReference>
<accession>A0A7R9A8Z3</accession>
<feature type="compositionally biased region" description="Polar residues" evidence="6">
    <location>
        <begin position="246"/>
        <end position="255"/>
    </location>
</feature>
<keyword evidence="4 7" id="KW-1133">Transmembrane helix</keyword>
<evidence type="ECO:0000313" key="8">
    <source>
        <dbReference type="EMBL" id="CAD7249708.1"/>
    </source>
</evidence>
<dbReference type="EMBL" id="CAJPEV010002452">
    <property type="protein sequence ID" value="CAG0896941.1"/>
    <property type="molecule type" value="Genomic_DNA"/>
</dbReference>
<evidence type="ECO:0000256" key="3">
    <source>
        <dbReference type="ARBA" id="ARBA00022692"/>
    </source>
</evidence>
<dbReference type="PRINTS" id="PR00259">
    <property type="entry name" value="TMFOUR"/>
</dbReference>
<name>A0A7R9A8Z3_9CRUS</name>
<feature type="region of interest" description="Disordered" evidence="6">
    <location>
        <begin position="246"/>
        <end position="288"/>
    </location>
</feature>
<dbReference type="OrthoDB" id="71600at2759"/>
<reference evidence="8" key="1">
    <citation type="submission" date="2020-11" db="EMBL/GenBank/DDBJ databases">
        <authorList>
            <person name="Tran Van P."/>
        </authorList>
    </citation>
    <scope>NUCLEOTIDE SEQUENCE</scope>
</reference>
<evidence type="ECO:0000313" key="9">
    <source>
        <dbReference type="Proteomes" id="UP000677054"/>
    </source>
</evidence>
<keyword evidence="5 7" id="KW-0472">Membrane</keyword>
<evidence type="ECO:0000256" key="1">
    <source>
        <dbReference type="ARBA" id="ARBA00004141"/>
    </source>
</evidence>
<keyword evidence="9" id="KW-1185">Reference proteome</keyword>
<evidence type="ECO:0000256" key="4">
    <source>
        <dbReference type="ARBA" id="ARBA00022989"/>
    </source>
</evidence>
<dbReference type="Proteomes" id="UP000677054">
    <property type="component" value="Unassembled WGS sequence"/>
</dbReference>
<dbReference type="PANTHER" id="PTHR19282">
    <property type="entry name" value="TETRASPANIN"/>
    <property type="match status" value="1"/>
</dbReference>
<gene>
    <name evidence="8" type="ORF">DSTB1V02_LOCUS9495</name>
</gene>
<dbReference type="InterPro" id="IPR018503">
    <property type="entry name" value="Tetraspanin_CS"/>
</dbReference>
<dbReference type="PROSITE" id="PS00421">
    <property type="entry name" value="TM4_1"/>
    <property type="match status" value="1"/>
</dbReference>
<feature type="transmembrane region" description="Helical" evidence="7">
    <location>
        <begin position="59"/>
        <end position="82"/>
    </location>
</feature>
<evidence type="ECO:0008006" key="10">
    <source>
        <dbReference type="Google" id="ProtNLM"/>
    </source>
</evidence>
<dbReference type="AlphaFoldDB" id="A0A7R9A8Z3"/>
<protein>
    <recommendedName>
        <fullName evidence="10">Tetraspanin</fullName>
    </recommendedName>
</protein>
<dbReference type="GO" id="GO:0005886">
    <property type="term" value="C:plasma membrane"/>
    <property type="evidence" value="ECO:0007669"/>
    <property type="project" value="TreeGrafter"/>
</dbReference>
<organism evidence="8">
    <name type="scientific">Darwinula stevensoni</name>
    <dbReference type="NCBI Taxonomy" id="69355"/>
    <lineage>
        <taxon>Eukaryota</taxon>
        <taxon>Metazoa</taxon>
        <taxon>Ecdysozoa</taxon>
        <taxon>Arthropoda</taxon>
        <taxon>Crustacea</taxon>
        <taxon>Oligostraca</taxon>
        <taxon>Ostracoda</taxon>
        <taxon>Podocopa</taxon>
        <taxon>Podocopida</taxon>
        <taxon>Darwinulocopina</taxon>
        <taxon>Darwinuloidea</taxon>
        <taxon>Darwinulidae</taxon>
        <taxon>Darwinula</taxon>
    </lineage>
</organism>
<dbReference type="EMBL" id="LR901969">
    <property type="protein sequence ID" value="CAD7249708.1"/>
    <property type="molecule type" value="Genomic_DNA"/>
</dbReference>
<dbReference type="Pfam" id="PF00335">
    <property type="entry name" value="Tetraspanin"/>
    <property type="match status" value="1"/>
</dbReference>
<dbReference type="InterPro" id="IPR008952">
    <property type="entry name" value="Tetraspanin_EC2_sf"/>
</dbReference>
<feature type="transmembrane region" description="Helical" evidence="7">
    <location>
        <begin position="12"/>
        <end position="39"/>
    </location>
</feature>
<evidence type="ECO:0000256" key="5">
    <source>
        <dbReference type="ARBA" id="ARBA00023136"/>
    </source>
</evidence>
<dbReference type="Gene3D" id="1.10.1450.10">
    <property type="entry name" value="Tetraspanin"/>
    <property type="match status" value="1"/>
</dbReference>
<comment type="similarity">
    <text evidence="2">Belongs to the tetraspanin (TM4SF) family.</text>
</comment>
<comment type="subcellular location">
    <subcellularLocation>
        <location evidence="1">Membrane</location>
        <topology evidence="1">Multi-pass membrane protein</topology>
    </subcellularLocation>
</comment>
<evidence type="ECO:0000256" key="7">
    <source>
        <dbReference type="SAM" id="Phobius"/>
    </source>
</evidence>